<reference evidence="3" key="1">
    <citation type="journal article" date="2020" name="mSystems">
        <title>Genome- and Community-Level Interaction Insights into Carbon Utilization and Element Cycling Functions of Hydrothermarchaeota in Hydrothermal Sediment.</title>
        <authorList>
            <person name="Zhou Z."/>
            <person name="Liu Y."/>
            <person name="Xu W."/>
            <person name="Pan J."/>
            <person name="Luo Z.H."/>
            <person name="Li M."/>
        </authorList>
    </citation>
    <scope>NUCLEOTIDE SEQUENCE [LARGE SCALE GENOMIC DNA]</scope>
    <source>
        <strain evidence="3">HyVt-346</strain>
    </source>
</reference>
<name>A0A7V1CY12_9GAMM</name>
<evidence type="ECO:0000256" key="2">
    <source>
        <dbReference type="ARBA" id="ARBA00022737"/>
    </source>
</evidence>
<accession>A0A7V1CY12</accession>
<keyword evidence="1" id="KW-0433">Leucine-rich repeat</keyword>
<dbReference type="InterPro" id="IPR032675">
    <property type="entry name" value="LRR_dom_sf"/>
</dbReference>
<dbReference type="SUPFAM" id="SSF52058">
    <property type="entry name" value="L domain-like"/>
    <property type="match status" value="1"/>
</dbReference>
<keyword evidence="2" id="KW-0677">Repeat</keyword>
<dbReference type="Gene3D" id="3.80.10.10">
    <property type="entry name" value="Ribonuclease Inhibitor"/>
    <property type="match status" value="1"/>
</dbReference>
<dbReference type="InterPro" id="IPR001611">
    <property type="entry name" value="Leu-rich_rpt"/>
</dbReference>
<dbReference type="EMBL" id="DRGM01000086">
    <property type="protein sequence ID" value="HEA16436.1"/>
    <property type="molecule type" value="Genomic_DNA"/>
</dbReference>
<evidence type="ECO:0000313" key="3">
    <source>
        <dbReference type="EMBL" id="HEA16436.1"/>
    </source>
</evidence>
<gene>
    <name evidence="3" type="ORF">ENH88_08320</name>
</gene>
<sequence>MKWLLFWFVSFAGFANTTIEPLSFQDDALAQCIKETAAEKQWHTIEQFTDLKCHGMAIKHAQELAQFVNLQSLSLYNNQLTDLDLTSLSKLTLLNLANNQLTQLQIHSLAKLEKLYLFKNNLTTLDMTGLSALHTVRMMQNKLTKLDISPLTQLKMGYFFDNQLTDLQITGLNELEFLDVRQNPMSDELYDFYDQQAGVVISHDGNADDWK</sequence>
<dbReference type="GO" id="GO:0035591">
    <property type="term" value="F:signaling adaptor activity"/>
    <property type="evidence" value="ECO:0007669"/>
    <property type="project" value="TreeGrafter"/>
</dbReference>
<dbReference type="PROSITE" id="PS51450">
    <property type="entry name" value="LRR"/>
    <property type="match status" value="1"/>
</dbReference>
<dbReference type="InterPro" id="IPR052574">
    <property type="entry name" value="CDIRP"/>
</dbReference>
<dbReference type="Pfam" id="PF12799">
    <property type="entry name" value="LRR_4"/>
    <property type="match status" value="1"/>
</dbReference>
<evidence type="ECO:0000256" key="1">
    <source>
        <dbReference type="ARBA" id="ARBA00022614"/>
    </source>
</evidence>
<dbReference type="Proteomes" id="UP000886188">
    <property type="component" value="Unassembled WGS sequence"/>
</dbReference>
<comment type="caution">
    <text evidence="3">The sequence shown here is derived from an EMBL/GenBank/DDBJ whole genome shotgun (WGS) entry which is preliminary data.</text>
</comment>
<dbReference type="PANTHER" id="PTHR47566">
    <property type="match status" value="1"/>
</dbReference>
<dbReference type="RefSeq" id="WP_304181551.1">
    <property type="nucleotide sequence ID" value="NZ_DRGM01000086.1"/>
</dbReference>
<evidence type="ECO:0008006" key="4">
    <source>
        <dbReference type="Google" id="ProtNLM"/>
    </source>
</evidence>
<dbReference type="InterPro" id="IPR025875">
    <property type="entry name" value="Leu-rich_rpt_4"/>
</dbReference>
<organism evidence="3">
    <name type="scientific">Pseudoalteromonas prydzensis</name>
    <dbReference type="NCBI Taxonomy" id="182141"/>
    <lineage>
        <taxon>Bacteria</taxon>
        <taxon>Pseudomonadati</taxon>
        <taxon>Pseudomonadota</taxon>
        <taxon>Gammaproteobacteria</taxon>
        <taxon>Alteromonadales</taxon>
        <taxon>Pseudoalteromonadaceae</taxon>
        <taxon>Pseudoalteromonas</taxon>
    </lineage>
</organism>
<dbReference type="AlphaFoldDB" id="A0A7V1CY12"/>
<dbReference type="PANTHER" id="PTHR47566:SF1">
    <property type="entry name" value="PROTEIN NUD1"/>
    <property type="match status" value="1"/>
</dbReference>
<protein>
    <recommendedName>
        <fullName evidence="4">Leucine-rich repeat domain-containing protein</fullName>
    </recommendedName>
</protein>
<proteinExistence type="predicted"/>